<organism evidence="1 2">
    <name type="scientific">Candidatus Aramenus sulfurataquae</name>
    <dbReference type="NCBI Taxonomy" id="1326980"/>
    <lineage>
        <taxon>Archaea</taxon>
        <taxon>Thermoproteota</taxon>
        <taxon>Thermoprotei</taxon>
        <taxon>Sulfolobales</taxon>
        <taxon>Sulfolobaceae</taxon>
        <taxon>Candidatus Aramenus</taxon>
    </lineage>
</organism>
<comment type="caution">
    <text evidence="1">The sequence shown here is derived from an EMBL/GenBank/DDBJ whole genome shotgun (WGS) entry which is preliminary data.</text>
</comment>
<dbReference type="EMBL" id="JZWS03000004">
    <property type="protein sequence ID" value="MEW9491508.1"/>
    <property type="molecule type" value="Genomic_DNA"/>
</dbReference>
<dbReference type="Proteomes" id="UP000053480">
    <property type="component" value="Unassembled WGS sequence"/>
</dbReference>
<reference evidence="1" key="1">
    <citation type="submission" date="2024-07" db="EMBL/GenBank/DDBJ databases">
        <title>Metagenome and Metagenome-Assembled Genomes of Archaea from a hot spring from the geothermal field of Los Azufres, Mexico.</title>
        <authorList>
            <person name="Marin-Paredes R."/>
            <person name="Martinez-Romero E."/>
            <person name="Servin-Garciduenas L.E."/>
        </authorList>
    </citation>
    <scope>NUCLEOTIDE SEQUENCE</scope>
    <source>
        <strain evidence="1">AZ1-454</strain>
    </source>
</reference>
<dbReference type="EC" id="1.11.1.-" evidence="1"/>
<keyword evidence="1" id="KW-0575">Peroxidase</keyword>
<sequence>MAMMTFTVEGKLEGDVVKVCVAGREMEIGLFGSDYPTPEEVLLASALSCMLLTVRYVAREKGVEIEELSGYIEGTMDPRGFQGEPGVPPGLLEVAYDIKVKSRDKRIKEIIDLSEKRCPLKDTLSRPVKIRVNWSLES</sequence>
<keyword evidence="1" id="KW-0560">Oxidoreductase</keyword>
<gene>
    <name evidence="1" type="ORF">TQ35_0004815</name>
</gene>
<evidence type="ECO:0000313" key="2">
    <source>
        <dbReference type="Proteomes" id="UP000053480"/>
    </source>
</evidence>
<protein>
    <submittedName>
        <fullName evidence="1">OsmC family protein</fullName>
        <ecNumber evidence="1">1.11.1.-</ecNumber>
    </submittedName>
</protein>
<name>A0ACC6TP59_9CREN</name>
<accession>A0ACC6TP59</accession>
<evidence type="ECO:0000313" key="1">
    <source>
        <dbReference type="EMBL" id="MEW9491508.1"/>
    </source>
</evidence>
<proteinExistence type="predicted"/>